<reference evidence="2 3" key="1">
    <citation type="journal article" date="2011" name="Nature">
        <title>A high-resolution map of human evolutionary constraint using 29 mammals.</title>
        <authorList>
            <person name="Lindblad-Toh K."/>
            <person name="Garber M."/>
            <person name="Zuk O."/>
            <person name="Lin M.F."/>
            <person name="Parker B.J."/>
            <person name="Washietl S."/>
            <person name="Kheradpour P."/>
            <person name="Ernst J."/>
            <person name="Jordan G."/>
            <person name="Mauceli E."/>
            <person name="Ward L.D."/>
            <person name="Lowe C.B."/>
            <person name="Holloway A.K."/>
            <person name="Clamp M."/>
            <person name="Gnerre S."/>
            <person name="Alfoldi J."/>
            <person name="Beal K."/>
            <person name="Chang J."/>
            <person name="Clawson H."/>
            <person name="Cuff J."/>
            <person name="Di Palma F."/>
            <person name="Fitzgerald S."/>
            <person name="Flicek P."/>
            <person name="Guttman M."/>
            <person name="Hubisz M.J."/>
            <person name="Jaffe D.B."/>
            <person name="Jungreis I."/>
            <person name="Kent W.J."/>
            <person name="Kostka D."/>
            <person name="Lara M."/>
            <person name="Martins A.L."/>
            <person name="Massingham T."/>
            <person name="Moltke I."/>
            <person name="Raney B.J."/>
            <person name="Rasmussen M.D."/>
            <person name="Robinson J."/>
            <person name="Stark A."/>
            <person name="Vilella A.J."/>
            <person name="Wen J."/>
            <person name="Xie X."/>
            <person name="Zody M.C."/>
            <person name="Baldwin J."/>
            <person name="Bloom T."/>
            <person name="Chin C.W."/>
            <person name="Heiman D."/>
            <person name="Nicol R."/>
            <person name="Nusbaum C."/>
            <person name="Young S."/>
            <person name="Wilkinson J."/>
            <person name="Worley K.C."/>
            <person name="Kovar C.L."/>
            <person name="Muzny D.M."/>
            <person name="Gibbs R.A."/>
            <person name="Cree A."/>
            <person name="Dihn H.H."/>
            <person name="Fowler G."/>
            <person name="Jhangiani S."/>
            <person name="Joshi V."/>
            <person name="Lee S."/>
            <person name="Lewis L.R."/>
            <person name="Nazareth L.V."/>
            <person name="Okwuonu G."/>
            <person name="Santibanez J."/>
            <person name="Warren W.C."/>
            <person name="Mardis E.R."/>
            <person name="Weinstock G.M."/>
            <person name="Wilson R.K."/>
            <person name="Delehaunty K."/>
            <person name="Dooling D."/>
            <person name="Fronik C."/>
            <person name="Fulton L."/>
            <person name="Fulton B."/>
            <person name="Graves T."/>
            <person name="Minx P."/>
            <person name="Sodergren E."/>
            <person name="Birney E."/>
            <person name="Margulies E.H."/>
            <person name="Herrero J."/>
            <person name="Green E.D."/>
            <person name="Haussler D."/>
            <person name="Siepel A."/>
            <person name="Goldman N."/>
            <person name="Pollard K.S."/>
            <person name="Pedersen J.S."/>
            <person name="Lander E.S."/>
            <person name="Kellis M."/>
        </authorList>
    </citation>
    <scope>NUCLEOTIDE SEQUENCE [LARGE SCALE GENOMIC DNA]</scope>
</reference>
<dbReference type="GeneTree" id="ENSGT00390000005256"/>
<evidence type="ECO:0000256" key="1">
    <source>
        <dbReference type="SAM" id="MobiDB-lite"/>
    </source>
</evidence>
<sequence length="476" mass="52312">SLAQQWSLEDEEEQQRERRRRHRNLSSTSEDDDRSARFAQNQNGGRPAPDRLPSVDETQVPTAPPASPRDEGEVQAILRTRRERRQRRQVEAAQAPLRERLEAEEGGDSPGPGQSVRPSLAPTKEVAAPPRRRLSQEKQAPWARAEESVAAREPGGRPSGVPEKPPGSEKKPSGPEKGPSSEGTPVSGRKSVLERMDVWEKRPNPAGAGVPEKQPPPAKAAGSERGRVSEKALIFEKSPVADTKLVPKRAVAPEQPQDEDQPKPKEKPQTQERPRPKEKPQPQDEEQPQEQPQPEEKPRAQEQPQAREQPVAGRSQRARAHCRLPSAEPGGCTPPTAASRLRPITLQVKIPSKEEEEEDAFSPTGATYSTSLRRSKPPGTISFRMSPRTTNSEATLTRSASMKLPVKLGEKLERYHTAIQRAVSVKSPGSSRTQVFVAPVGVASRRHLFEKELAGQGPSRAEPASSRKENLTLSGV</sequence>
<feature type="region of interest" description="Disordered" evidence="1">
    <location>
        <begin position="451"/>
        <end position="476"/>
    </location>
</feature>
<reference evidence="2" key="2">
    <citation type="submission" date="2025-08" db="UniProtKB">
        <authorList>
            <consortium name="Ensembl"/>
        </authorList>
    </citation>
    <scope>IDENTIFICATION</scope>
</reference>
<evidence type="ECO:0000313" key="3">
    <source>
        <dbReference type="Proteomes" id="UP000001074"/>
    </source>
</evidence>
<dbReference type="EMBL" id="AAPE02068299">
    <property type="status" value="NOT_ANNOTATED_CDS"/>
    <property type="molecule type" value="Genomic_DNA"/>
</dbReference>
<gene>
    <name evidence="2" type="primary">LAD1</name>
</gene>
<dbReference type="Proteomes" id="UP000001074">
    <property type="component" value="Unassembled WGS sequence"/>
</dbReference>
<accession>G1PIH6</accession>
<keyword evidence="3" id="KW-1185">Reference proteome</keyword>
<dbReference type="InParanoid" id="G1PIH6"/>
<feature type="compositionally biased region" description="Basic and acidic residues" evidence="1">
    <location>
        <begin position="191"/>
        <end position="203"/>
    </location>
</feature>
<dbReference type="STRING" id="59463.ENSMLUP00000010506"/>
<reference evidence="2" key="3">
    <citation type="submission" date="2025-09" db="UniProtKB">
        <authorList>
            <consortium name="Ensembl"/>
        </authorList>
    </citation>
    <scope>IDENTIFICATION</scope>
</reference>
<evidence type="ECO:0000313" key="2">
    <source>
        <dbReference type="Ensembl" id="ENSMLUP00000010506.2"/>
    </source>
</evidence>
<dbReference type="InterPro" id="IPR017404">
    <property type="entry name" value="Ladinin_1"/>
</dbReference>
<dbReference type="Ensembl" id="ENSMLUT00000011530.2">
    <property type="protein sequence ID" value="ENSMLUP00000010506.2"/>
    <property type="gene ID" value="ENSMLUG00000011523.2"/>
</dbReference>
<name>G1PIH6_MYOLU</name>
<dbReference type="HOGENOM" id="CLU_038228_0_0_1"/>
<dbReference type="FunCoup" id="G1PIH6">
    <property type="interactions" value="80"/>
</dbReference>
<feature type="compositionally biased region" description="Basic and acidic residues" evidence="1">
    <location>
        <begin position="260"/>
        <end position="282"/>
    </location>
</feature>
<dbReference type="PANTHER" id="PTHR12392">
    <property type="entry name" value="LADININ 1"/>
    <property type="match status" value="1"/>
</dbReference>
<feature type="region of interest" description="Disordered" evidence="1">
    <location>
        <begin position="1"/>
        <end position="395"/>
    </location>
</feature>
<dbReference type="GO" id="GO:0005198">
    <property type="term" value="F:structural molecule activity"/>
    <property type="evidence" value="ECO:0007669"/>
    <property type="project" value="InterPro"/>
</dbReference>
<dbReference type="eggNOG" id="ENOG502S2ZW">
    <property type="taxonomic scope" value="Eukaryota"/>
</dbReference>
<dbReference type="OMA" id="AQASQKW"/>
<dbReference type="AlphaFoldDB" id="G1PIH6"/>
<feature type="compositionally biased region" description="Basic and acidic residues" evidence="1">
    <location>
        <begin position="222"/>
        <end position="234"/>
    </location>
</feature>
<dbReference type="PANTHER" id="PTHR12392:SF0">
    <property type="entry name" value="LADININ-1"/>
    <property type="match status" value="1"/>
</dbReference>
<protein>
    <submittedName>
        <fullName evidence="2">Ladinin 1</fullName>
    </submittedName>
</protein>
<organism evidence="2 3">
    <name type="scientific">Myotis lucifugus</name>
    <name type="common">Little brown bat</name>
    <dbReference type="NCBI Taxonomy" id="59463"/>
    <lineage>
        <taxon>Eukaryota</taxon>
        <taxon>Metazoa</taxon>
        <taxon>Chordata</taxon>
        <taxon>Craniata</taxon>
        <taxon>Vertebrata</taxon>
        <taxon>Euteleostomi</taxon>
        <taxon>Mammalia</taxon>
        <taxon>Eutheria</taxon>
        <taxon>Laurasiatheria</taxon>
        <taxon>Chiroptera</taxon>
        <taxon>Yangochiroptera</taxon>
        <taxon>Vespertilionidae</taxon>
        <taxon>Myotis</taxon>
    </lineage>
</organism>
<proteinExistence type="predicted"/>